<dbReference type="AlphaFoldDB" id="A0A9X9BYX0"/>
<keyword evidence="1" id="KW-1277">Toxin-antitoxin system</keyword>
<organism evidence="2 3">
    <name type="scientific">Serratia ureilytica</name>
    <dbReference type="NCBI Taxonomy" id="300181"/>
    <lineage>
        <taxon>Bacteria</taxon>
        <taxon>Pseudomonadati</taxon>
        <taxon>Pseudomonadota</taxon>
        <taxon>Gammaproteobacteria</taxon>
        <taxon>Enterobacterales</taxon>
        <taxon>Yersiniaceae</taxon>
        <taxon>Serratia</taxon>
    </lineage>
</organism>
<dbReference type="RefSeq" id="WP_147839286.1">
    <property type="nucleotide sequence ID" value="NZ_VOUP01000056.1"/>
</dbReference>
<protein>
    <submittedName>
        <fullName evidence="2">Type II toxin-antitoxin system RelE/ParE family toxin</fullName>
    </submittedName>
</protein>
<dbReference type="InterPro" id="IPR035093">
    <property type="entry name" value="RelE/ParE_toxin_dom_sf"/>
</dbReference>
<proteinExistence type="predicted"/>
<dbReference type="Proteomes" id="UP000321307">
    <property type="component" value="Unassembled WGS sequence"/>
</dbReference>
<dbReference type="Pfam" id="PF05016">
    <property type="entry name" value="ParE_toxin"/>
    <property type="match status" value="1"/>
</dbReference>
<name>A0A9X9BYX0_9GAMM</name>
<sequence length="115" mass="12769">MSYTVLFAPEAQHHLADIELYIARASGSGETAARFVDSIITHCESMELFPERGTKRDDLLPGLRITGYRKSVTLAFRVDTQNSTVTILGVFYHGQDYSALIAPPEPGEPETPDWI</sequence>
<accession>A0A9X9BYX0</accession>
<evidence type="ECO:0000313" key="2">
    <source>
        <dbReference type="EMBL" id="TXE22169.1"/>
    </source>
</evidence>
<evidence type="ECO:0000256" key="1">
    <source>
        <dbReference type="ARBA" id="ARBA00022649"/>
    </source>
</evidence>
<dbReference type="Gene3D" id="3.30.2310.20">
    <property type="entry name" value="RelE-like"/>
    <property type="match status" value="1"/>
</dbReference>
<dbReference type="EMBL" id="VOUP01000056">
    <property type="protein sequence ID" value="TXE22169.1"/>
    <property type="molecule type" value="Genomic_DNA"/>
</dbReference>
<comment type="caution">
    <text evidence="2">The sequence shown here is derived from an EMBL/GenBank/DDBJ whole genome shotgun (WGS) entry which is preliminary data.</text>
</comment>
<dbReference type="InterPro" id="IPR007712">
    <property type="entry name" value="RelE/ParE_toxin"/>
</dbReference>
<gene>
    <name evidence="2" type="ORF">FOT63_25645</name>
</gene>
<evidence type="ECO:0000313" key="3">
    <source>
        <dbReference type="Proteomes" id="UP000321307"/>
    </source>
</evidence>
<reference evidence="2 3" key="1">
    <citation type="submission" date="2019-07" db="EMBL/GenBank/DDBJ databases">
        <title>Serratia strains were isolated from fresh produce.</title>
        <authorList>
            <person name="Cho G.-S."/>
            <person name="Stein M."/>
            <person name="Lee W."/>
            <person name="Suh S.H."/>
            <person name="Franz C.M.A.P."/>
        </authorList>
    </citation>
    <scope>NUCLEOTIDE SEQUENCE [LARGE SCALE GENOMIC DNA]</scope>
    <source>
        <strain evidence="2 3">S17</strain>
    </source>
</reference>